<keyword evidence="2" id="KW-1185">Reference proteome</keyword>
<sequence length="452" mass="52451">MVLQRNSKIRKPLIRWKVGADEDLISKLPDSIILHIFSFLPIKVVLRTSALSTRWKNLWTSISNIDFDECGHYLQLGMKPSFLDSVEKVLHRDPSCIRKFCFRCIMDVSASRINSWISVAVTRKVQELDLSLPHTSCFELPDALFSSDTLKILRLDMRVLFKVPPLKHLSNLKTLRLWSVTFEGDQSTEQILSGCPVLGELDLYRCFWKNTVEVTVSVPTLRTLEISSLHSLRLFRIYAENLISLKCRSCFPVQVLLCNMSSLKDSLFHEEYYGYKKKECAQRAIKLIGGAHNVETLTLSNDILECLSFEENLHTCLPTFHTLAHLKVISSNYGHTNGALMNFLLKSPNVESLEIPSVFHRDNRLLLNIVPQCLKSCLKTVIIAFFEGYVREVTFLKYFLKNANMLERVTIFCTRNYSTNLEKQNNVYHELQAIRRCVIEFRYSWTRCERYW</sequence>
<reference evidence="2" key="1">
    <citation type="journal article" date="2023" name="G3 (Bethesda)">
        <title>Genome assembly and association tests identify interacting loci associated with vigor, precocity, and sex in interspecific pistachio rootstocks.</title>
        <authorList>
            <person name="Palmer W."/>
            <person name="Jacygrad E."/>
            <person name="Sagayaradj S."/>
            <person name="Cavanaugh K."/>
            <person name="Han R."/>
            <person name="Bertier L."/>
            <person name="Beede B."/>
            <person name="Kafkas S."/>
            <person name="Golino D."/>
            <person name="Preece J."/>
            <person name="Michelmore R."/>
        </authorList>
    </citation>
    <scope>NUCLEOTIDE SEQUENCE [LARGE SCALE GENOMIC DNA]</scope>
</reference>
<evidence type="ECO:0000313" key="2">
    <source>
        <dbReference type="Proteomes" id="UP001163603"/>
    </source>
</evidence>
<evidence type="ECO:0000313" key="1">
    <source>
        <dbReference type="EMBL" id="KAJ0046230.1"/>
    </source>
</evidence>
<comment type="caution">
    <text evidence="1">The sequence shown here is derived from an EMBL/GenBank/DDBJ whole genome shotgun (WGS) entry which is preliminary data.</text>
</comment>
<accession>A0ACC0Z4Z4</accession>
<dbReference type="EMBL" id="CM047738">
    <property type="protein sequence ID" value="KAJ0046230.1"/>
    <property type="molecule type" value="Genomic_DNA"/>
</dbReference>
<dbReference type="Proteomes" id="UP001163603">
    <property type="component" value="Chromosome 3"/>
</dbReference>
<proteinExistence type="predicted"/>
<gene>
    <name evidence="1" type="ORF">Pint_04896</name>
</gene>
<name>A0ACC0Z4Z4_9ROSI</name>
<protein>
    <submittedName>
        <fullName evidence="1">Uncharacterized protein</fullName>
    </submittedName>
</protein>
<organism evidence="1 2">
    <name type="scientific">Pistacia integerrima</name>
    <dbReference type="NCBI Taxonomy" id="434235"/>
    <lineage>
        <taxon>Eukaryota</taxon>
        <taxon>Viridiplantae</taxon>
        <taxon>Streptophyta</taxon>
        <taxon>Embryophyta</taxon>
        <taxon>Tracheophyta</taxon>
        <taxon>Spermatophyta</taxon>
        <taxon>Magnoliopsida</taxon>
        <taxon>eudicotyledons</taxon>
        <taxon>Gunneridae</taxon>
        <taxon>Pentapetalae</taxon>
        <taxon>rosids</taxon>
        <taxon>malvids</taxon>
        <taxon>Sapindales</taxon>
        <taxon>Anacardiaceae</taxon>
        <taxon>Pistacia</taxon>
    </lineage>
</organism>